<dbReference type="PANTHER" id="PTHR28092">
    <property type="entry name" value="FACTOR-INDUCED GENE 1 PROTEIN"/>
    <property type="match status" value="1"/>
</dbReference>
<proteinExistence type="predicted"/>
<dbReference type="EMBL" id="FQNF01000091">
    <property type="protein sequence ID" value="SGZ41293.1"/>
    <property type="molecule type" value="Genomic_DNA"/>
</dbReference>
<dbReference type="VEuPathDB" id="FungiDB:HGUI_03493"/>
<dbReference type="AlphaFoldDB" id="A0A1L0CQL9"/>
<name>A0A1L0CQL9_9ASCO</name>
<keyword evidence="1" id="KW-0812">Transmembrane</keyword>
<keyword evidence="1" id="KW-1133">Transmembrane helix</keyword>
<feature type="transmembrane region" description="Helical" evidence="1">
    <location>
        <begin position="166"/>
        <end position="186"/>
    </location>
</feature>
<dbReference type="PANTHER" id="PTHR28092:SF1">
    <property type="entry name" value="FACTOR-INDUCED GENE 1 PROTEIN"/>
    <property type="match status" value="1"/>
</dbReference>
<organism evidence="2 3">
    <name type="scientific">Hanseniaspora guilliermondii</name>
    <dbReference type="NCBI Taxonomy" id="56406"/>
    <lineage>
        <taxon>Eukaryota</taxon>
        <taxon>Fungi</taxon>
        <taxon>Dikarya</taxon>
        <taxon>Ascomycota</taxon>
        <taxon>Saccharomycotina</taxon>
        <taxon>Saccharomycetes</taxon>
        <taxon>Saccharomycodales</taxon>
        <taxon>Saccharomycodaceae</taxon>
        <taxon>Hanseniaspora</taxon>
    </lineage>
</organism>
<protein>
    <recommendedName>
        <fullName evidence="4">Factor-induced gene 1 protein</fullName>
    </recommendedName>
</protein>
<dbReference type="GO" id="GO:0043332">
    <property type="term" value="C:mating projection tip"/>
    <property type="evidence" value="ECO:0007669"/>
    <property type="project" value="TreeGrafter"/>
</dbReference>
<dbReference type="GO" id="GO:0000747">
    <property type="term" value="P:conjugation with cellular fusion"/>
    <property type="evidence" value="ECO:0007669"/>
    <property type="project" value="TreeGrafter"/>
</dbReference>
<evidence type="ECO:0000256" key="1">
    <source>
        <dbReference type="SAM" id="Phobius"/>
    </source>
</evidence>
<feature type="transmembrane region" description="Helical" evidence="1">
    <location>
        <begin position="201"/>
        <end position="222"/>
    </location>
</feature>
<dbReference type="Proteomes" id="UP000183365">
    <property type="component" value="Unassembled WGS sequence"/>
</dbReference>
<reference evidence="3" key="1">
    <citation type="submission" date="2016-11" db="EMBL/GenBank/DDBJ databases">
        <authorList>
            <person name="Guldener U."/>
        </authorList>
    </citation>
    <scope>NUCLEOTIDE SEQUENCE [LARGE SCALE GENOMIC DNA]</scope>
</reference>
<evidence type="ECO:0000313" key="3">
    <source>
        <dbReference type="Proteomes" id="UP000183365"/>
    </source>
</evidence>
<evidence type="ECO:0000313" key="2">
    <source>
        <dbReference type="EMBL" id="SGZ41293.1"/>
    </source>
</evidence>
<dbReference type="OrthoDB" id="3971929at2759"/>
<gene>
    <name evidence="2" type="ORF">HGUI_03493</name>
</gene>
<keyword evidence="1" id="KW-0472">Membrane</keyword>
<dbReference type="GO" id="GO:0016020">
    <property type="term" value="C:membrane"/>
    <property type="evidence" value="ECO:0007669"/>
    <property type="project" value="InterPro"/>
</dbReference>
<sequence>MFSITLIWFFLKRTSKFIAFLLGILSFTLLLFVQLSCISPSLGNDYALKLYLNKDSAIYSIVNNTFNNEDYTTGFANLDFKIGISGICISYLPVTISTPFEQTEHCYKHNYNFSSITLKDEINFYDSLSIQIINSNSKTTNTTTAKTEVNLIDLAKGLSKSIHPNLTVCSLIFNSLTLLTIIITLTPKPWNIPYIFTTPAYITYLLIDGLSVIVCFVNAIYLKQCTDKVYSSFLTKVSLNIIKTQSGKRFERLIWISLIFQVLGWFSMLVSFIRYYFNMNEEIDEMKQFDMNRKEQHDKEIKGQSLFSNQTNPFSDYMNTEYQKYENSIQKSNSFLKEVGSTSDTSNATTYPKNNNSDLYSYKI</sequence>
<dbReference type="InterPro" id="IPR033481">
    <property type="entry name" value="Dni1/Fig1"/>
</dbReference>
<evidence type="ECO:0008006" key="4">
    <source>
        <dbReference type="Google" id="ProtNLM"/>
    </source>
</evidence>
<dbReference type="Pfam" id="PF12351">
    <property type="entry name" value="Fig1"/>
    <property type="match status" value="1"/>
</dbReference>
<feature type="transmembrane region" description="Helical" evidence="1">
    <location>
        <begin position="253"/>
        <end position="277"/>
    </location>
</feature>
<accession>A0A1L0CQL9</accession>
<keyword evidence="3" id="KW-1185">Reference proteome</keyword>